<dbReference type="CDD" id="cd06567">
    <property type="entry name" value="Peptidase_S41"/>
    <property type="match status" value="1"/>
</dbReference>
<feature type="compositionally biased region" description="Basic and acidic residues" evidence="1">
    <location>
        <begin position="294"/>
        <end position="303"/>
    </location>
</feature>
<proteinExistence type="predicted"/>
<evidence type="ECO:0000259" key="2">
    <source>
        <dbReference type="SMART" id="SM00245"/>
    </source>
</evidence>
<feature type="domain" description="Tail specific protease" evidence="2">
    <location>
        <begin position="67"/>
        <end position="296"/>
    </location>
</feature>
<dbReference type="PANTHER" id="PTHR32060">
    <property type="entry name" value="TAIL-SPECIFIC PROTEASE"/>
    <property type="match status" value="1"/>
</dbReference>
<dbReference type="RefSeq" id="WP_381738256.1">
    <property type="nucleotide sequence ID" value="NZ_JBHSDP010000009.1"/>
</dbReference>
<comment type="caution">
    <text evidence="3">The sequence shown here is derived from an EMBL/GenBank/DDBJ whole genome shotgun (WGS) entry which is preliminary data.</text>
</comment>
<dbReference type="Gene3D" id="3.30.750.44">
    <property type="match status" value="1"/>
</dbReference>
<evidence type="ECO:0000256" key="1">
    <source>
        <dbReference type="SAM" id="MobiDB-lite"/>
    </source>
</evidence>
<protein>
    <submittedName>
        <fullName evidence="3">S41 family peptidase</fullName>
        <ecNumber evidence="3">3.4.-.-</ecNumber>
    </submittedName>
</protein>
<evidence type="ECO:0000313" key="4">
    <source>
        <dbReference type="Proteomes" id="UP001595824"/>
    </source>
</evidence>
<dbReference type="Gene3D" id="3.90.226.10">
    <property type="entry name" value="2-enoyl-CoA Hydratase, Chain A, domain 1"/>
    <property type="match status" value="1"/>
</dbReference>
<organism evidence="3 4">
    <name type="scientific">Streptomyces andamanensis</name>
    <dbReference type="NCBI Taxonomy" id="1565035"/>
    <lineage>
        <taxon>Bacteria</taxon>
        <taxon>Bacillati</taxon>
        <taxon>Actinomycetota</taxon>
        <taxon>Actinomycetes</taxon>
        <taxon>Kitasatosporales</taxon>
        <taxon>Streptomycetaceae</taxon>
        <taxon>Streptomyces</taxon>
    </lineage>
</organism>
<reference evidence="4" key="1">
    <citation type="journal article" date="2019" name="Int. J. Syst. Evol. Microbiol.">
        <title>The Global Catalogue of Microorganisms (GCM) 10K type strain sequencing project: providing services to taxonomists for standard genome sequencing and annotation.</title>
        <authorList>
            <consortium name="The Broad Institute Genomics Platform"/>
            <consortium name="The Broad Institute Genome Sequencing Center for Infectious Disease"/>
            <person name="Wu L."/>
            <person name="Ma J."/>
        </authorList>
    </citation>
    <scope>NUCLEOTIDE SEQUENCE [LARGE SCALE GENOMIC DNA]</scope>
    <source>
        <strain evidence="4">PCU 347</strain>
    </source>
</reference>
<feature type="region of interest" description="Disordered" evidence="1">
    <location>
        <begin position="281"/>
        <end position="303"/>
    </location>
</feature>
<name>A0ABV8TBU5_9ACTN</name>
<accession>A0ABV8TBU5</accession>
<dbReference type="SMART" id="SM00245">
    <property type="entry name" value="TSPc"/>
    <property type="match status" value="1"/>
</dbReference>
<dbReference type="EMBL" id="JBHSDP010000009">
    <property type="protein sequence ID" value="MFC4328022.1"/>
    <property type="molecule type" value="Genomic_DNA"/>
</dbReference>
<sequence>MAATACTGGGARDSAEGDMAPAARTYLSKALDIMEEHSLRRHQVDWAALRRSAFAQAHGARGPADTYEAIEVALSRLGDRHSQFWDPAQAKDQLDPSATPVEIPRGRSLGHGVGYLALPGVDGAQKTYDTYVRQGRDAVARTDRAGVCGWVVDLRGATGGGMWPVLAVAGPVLGDGTVGAFVDADGKKSVWSVENGSPYQDGTSAGWGAAKPLAQAMPPVAVLTGGATRSAGEAVVVAFHGRPHTRFFGEPTQGLPTGNASYPLPDGALFLLTGAREADRTGRVYDGPIPPDEEVVKDPRPVARDRDDVLDAARAWLLTQEGCRSS</sequence>
<dbReference type="GO" id="GO:0016787">
    <property type="term" value="F:hydrolase activity"/>
    <property type="evidence" value="ECO:0007669"/>
    <property type="project" value="UniProtKB-KW"/>
</dbReference>
<dbReference type="InterPro" id="IPR005151">
    <property type="entry name" value="Tail-specific_protease"/>
</dbReference>
<dbReference type="InterPro" id="IPR029045">
    <property type="entry name" value="ClpP/crotonase-like_dom_sf"/>
</dbReference>
<dbReference type="Pfam" id="PF03572">
    <property type="entry name" value="Peptidase_S41"/>
    <property type="match status" value="1"/>
</dbReference>
<dbReference type="Proteomes" id="UP001595824">
    <property type="component" value="Unassembled WGS sequence"/>
</dbReference>
<dbReference type="SUPFAM" id="SSF52096">
    <property type="entry name" value="ClpP/crotonase"/>
    <property type="match status" value="1"/>
</dbReference>
<dbReference type="EC" id="3.4.-.-" evidence="3"/>
<evidence type="ECO:0000313" key="3">
    <source>
        <dbReference type="EMBL" id="MFC4328022.1"/>
    </source>
</evidence>
<keyword evidence="3" id="KW-0378">Hydrolase</keyword>
<gene>
    <name evidence="3" type="ORF">ACFPC0_09290</name>
</gene>
<keyword evidence="4" id="KW-1185">Reference proteome</keyword>
<dbReference type="PANTHER" id="PTHR32060:SF30">
    <property type="entry name" value="CARBOXY-TERMINAL PROCESSING PROTEASE CTPA"/>
    <property type="match status" value="1"/>
</dbReference>